<evidence type="ECO:0000259" key="10">
    <source>
        <dbReference type="Pfam" id="PF00155"/>
    </source>
</evidence>
<gene>
    <name evidence="11" type="primary">GPT2</name>
    <name evidence="11" type="ORF">BLAG_LOCUS23016</name>
</gene>
<evidence type="ECO:0000313" key="12">
    <source>
        <dbReference type="Proteomes" id="UP000838412"/>
    </source>
</evidence>
<dbReference type="Gene3D" id="3.40.640.10">
    <property type="entry name" value="Type I PLP-dependent aspartate aminotransferase-like (Major domain)"/>
    <property type="match status" value="1"/>
</dbReference>
<dbReference type="PANTHER" id="PTHR11751">
    <property type="entry name" value="ALANINE AMINOTRANSFERASE"/>
    <property type="match status" value="1"/>
</dbReference>
<dbReference type="Gene3D" id="1.10.287.1970">
    <property type="match status" value="1"/>
</dbReference>
<dbReference type="FunFam" id="1.10.287.1970:FF:000001">
    <property type="entry name" value="Alanine aminotransferase 2"/>
    <property type="match status" value="1"/>
</dbReference>
<evidence type="ECO:0000256" key="7">
    <source>
        <dbReference type="ARBA" id="ARBA00025785"/>
    </source>
</evidence>
<evidence type="ECO:0000256" key="4">
    <source>
        <dbReference type="ARBA" id="ARBA00022679"/>
    </source>
</evidence>
<dbReference type="Pfam" id="PF00155">
    <property type="entry name" value="Aminotran_1_2"/>
    <property type="match status" value="1"/>
</dbReference>
<keyword evidence="3" id="KW-0032">Aminotransferase</keyword>
<comment type="catalytic activity">
    <reaction evidence="9">
        <text>L-alanine + 2-oxoglutarate = pyruvate + L-glutamate</text>
        <dbReference type="Rhea" id="RHEA:19453"/>
        <dbReference type="ChEBI" id="CHEBI:15361"/>
        <dbReference type="ChEBI" id="CHEBI:16810"/>
        <dbReference type="ChEBI" id="CHEBI:29985"/>
        <dbReference type="ChEBI" id="CHEBI:57972"/>
        <dbReference type="EC" id="2.6.1.2"/>
    </reaction>
</comment>
<dbReference type="OrthoDB" id="1732682at2759"/>
<evidence type="ECO:0000256" key="8">
    <source>
        <dbReference type="ARBA" id="ARBA00026106"/>
    </source>
</evidence>
<dbReference type="PANTHER" id="PTHR11751:SF29">
    <property type="entry name" value="ALANINE TRANSAMINASE"/>
    <property type="match status" value="1"/>
</dbReference>
<protein>
    <recommendedName>
        <fullName evidence="8">alanine transaminase</fullName>
        <ecNumber evidence="8">2.6.1.2</ecNumber>
    </recommendedName>
</protein>
<dbReference type="GO" id="GO:0030170">
    <property type="term" value="F:pyridoxal phosphate binding"/>
    <property type="evidence" value="ECO:0007669"/>
    <property type="project" value="InterPro"/>
</dbReference>
<dbReference type="Gene3D" id="3.90.1150.10">
    <property type="entry name" value="Aspartate Aminotransferase, domain 1"/>
    <property type="match status" value="1"/>
</dbReference>
<sequence length="535" mass="58776">MLSRFMSGPHPAKRRLVAMSSHLGNGPQNGGPTGPAGQTRAKVLTIDSMNPLVKKVEYAVRGPIVARATELEKELEKGVPKPFKQVIKANIGDAHAMGQKPITFLRQVISLCVNPDLLNNESFPADARERARRILQGCKGGSLDDVMAVPLSSLLESHGIGSYSDSVGVEVIRKDIAAYIERRDGFPSDPDNIFLSTGASDAIKNMVKLMVRGSGRDQTGVMIPIPQYPLYSAVTAELNAVQVNYYLDEDNNWALDIAELERSVKEARQHCTPRVLCVINPGNPTGQVLSKENVREIIKFAAREHLFLMADEVYQDNIYAEGCAFHSFKKTMMELGPEYSTLELASFHSTSKGYMGECGFRGGYMEVINMDPQVKLQLKKLVSTKLCPPVSGQATMDCVVNPPQPGEPSYESFIKEKTAVLKSLAERAKLVAETFNSIEGVTCNTVQGAMYAFPRIALPQRAVEKAKSLGQAPDGFYALQLLEQAGICVVPGSGFGQREGTYHFRTTILPQPDKLKIFMDAFTAFHNKFMKEYAD</sequence>
<comment type="subunit">
    <text evidence="2">Homodimer.</text>
</comment>
<name>A0A8K0AA12_BRALA</name>
<dbReference type="GO" id="GO:0004021">
    <property type="term" value="F:L-alanine:2-oxoglutarate aminotransferase activity"/>
    <property type="evidence" value="ECO:0007669"/>
    <property type="project" value="UniProtKB-EC"/>
</dbReference>
<dbReference type="EMBL" id="OV696692">
    <property type="protein sequence ID" value="CAH1270842.1"/>
    <property type="molecule type" value="Genomic_DNA"/>
</dbReference>
<organism evidence="11 12">
    <name type="scientific">Branchiostoma lanceolatum</name>
    <name type="common">Common lancelet</name>
    <name type="synonym">Amphioxus lanceolatum</name>
    <dbReference type="NCBI Taxonomy" id="7740"/>
    <lineage>
        <taxon>Eukaryota</taxon>
        <taxon>Metazoa</taxon>
        <taxon>Chordata</taxon>
        <taxon>Cephalochordata</taxon>
        <taxon>Leptocardii</taxon>
        <taxon>Amphioxiformes</taxon>
        <taxon>Branchiostomatidae</taxon>
        <taxon>Branchiostoma</taxon>
    </lineage>
</organism>
<dbReference type="CDD" id="cd00609">
    <property type="entry name" value="AAT_like"/>
    <property type="match status" value="1"/>
</dbReference>
<reference evidence="11" key="1">
    <citation type="submission" date="2022-01" db="EMBL/GenBank/DDBJ databases">
        <authorList>
            <person name="Braso-Vives M."/>
        </authorList>
    </citation>
    <scope>NUCLEOTIDE SEQUENCE</scope>
</reference>
<dbReference type="InterPro" id="IPR045088">
    <property type="entry name" value="ALAT1/2-like"/>
</dbReference>
<dbReference type="InterPro" id="IPR015422">
    <property type="entry name" value="PyrdxlP-dep_Trfase_small"/>
</dbReference>
<dbReference type="EC" id="2.6.1.2" evidence="8"/>
<evidence type="ECO:0000256" key="1">
    <source>
        <dbReference type="ARBA" id="ARBA00001933"/>
    </source>
</evidence>
<evidence type="ECO:0000256" key="2">
    <source>
        <dbReference type="ARBA" id="ARBA00011738"/>
    </source>
</evidence>
<evidence type="ECO:0000256" key="5">
    <source>
        <dbReference type="ARBA" id="ARBA00022898"/>
    </source>
</evidence>
<keyword evidence="5" id="KW-0663">Pyridoxal phosphate</keyword>
<dbReference type="InterPro" id="IPR015421">
    <property type="entry name" value="PyrdxlP-dep_Trfase_major"/>
</dbReference>
<dbReference type="GO" id="GO:0042853">
    <property type="term" value="P:L-alanine catabolic process"/>
    <property type="evidence" value="ECO:0007669"/>
    <property type="project" value="UniProtKB-UniPathway"/>
</dbReference>
<evidence type="ECO:0000313" key="11">
    <source>
        <dbReference type="EMBL" id="CAH1270842.1"/>
    </source>
</evidence>
<dbReference type="InterPro" id="IPR015424">
    <property type="entry name" value="PyrdxlP-dep_Trfase"/>
</dbReference>
<dbReference type="InterPro" id="IPR004839">
    <property type="entry name" value="Aminotransferase_I/II_large"/>
</dbReference>
<dbReference type="UniPathway" id="UPA00528">
    <property type="reaction ID" value="UER00586"/>
</dbReference>
<dbReference type="FunFam" id="3.40.640.10:FF:000226">
    <property type="entry name" value="Alanine aminotransferase 2"/>
    <property type="match status" value="1"/>
</dbReference>
<proteinExistence type="inferred from homology"/>
<evidence type="ECO:0000256" key="9">
    <source>
        <dbReference type="ARBA" id="ARBA00047412"/>
    </source>
</evidence>
<keyword evidence="4" id="KW-0808">Transferase</keyword>
<evidence type="ECO:0000256" key="3">
    <source>
        <dbReference type="ARBA" id="ARBA00022576"/>
    </source>
</evidence>
<dbReference type="SUPFAM" id="SSF53383">
    <property type="entry name" value="PLP-dependent transferases"/>
    <property type="match status" value="1"/>
</dbReference>
<comment type="cofactor">
    <cofactor evidence="1">
        <name>pyridoxal 5'-phosphate</name>
        <dbReference type="ChEBI" id="CHEBI:597326"/>
    </cofactor>
</comment>
<comment type="similarity">
    <text evidence="7">Belongs to the class-I pyridoxal-phosphate-dependent aminotransferase family. Alanine aminotransferase subfamily.</text>
</comment>
<comment type="pathway">
    <text evidence="6">Amino-acid degradation; L-alanine degradation via transaminase pathway; pyruvate from L-alanine: step 1/1.</text>
</comment>
<dbReference type="FunFam" id="3.90.1150.10:FF:000010">
    <property type="entry name" value="Alanine aminotransferase 2"/>
    <property type="match status" value="1"/>
</dbReference>
<keyword evidence="12" id="KW-1185">Reference proteome</keyword>
<dbReference type="AlphaFoldDB" id="A0A8K0AA12"/>
<dbReference type="Proteomes" id="UP000838412">
    <property type="component" value="Chromosome 7"/>
</dbReference>
<accession>A0A8K0AA12</accession>
<feature type="domain" description="Aminotransferase class I/classII large" evidence="10">
    <location>
        <begin position="123"/>
        <end position="521"/>
    </location>
</feature>
<evidence type="ECO:0000256" key="6">
    <source>
        <dbReference type="ARBA" id="ARBA00025708"/>
    </source>
</evidence>